<gene>
    <name evidence="2" type="ORF">SELMODRAFT_59861</name>
    <name evidence="3" type="ORF">SELMODRAFT_69843</name>
</gene>
<protein>
    <recommendedName>
        <fullName evidence="5">SAUR family protein</fullName>
    </recommendedName>
</protein>
<dbReference type="EMBL" id="GL377590">
    <property type="protein sequence ID" value="EFJ24406.1"/>
    <property type="molecule type" value="Genomic_DNA"/>
</dbReference>
<feature type="non-terminal residue" evidence="3">
    <location>
        <position position="74"/>
    </location>
</feature>
<keyword evidence="4" id="KW-1185">Reference proteome</keyword>
<dbReference type="KEGG" id="smo:SELMODRAFT_59861"/>
<proteinExistence type="inferred from homology"/>
<evidence type="ECO:0000313" key="3">
    <source>
        <dbReference type="EMBL" id="EFJ35668.1"/>
    </source>
</evidence>
<feature type="non-terminal residue" evidence="3">
    <location>
        <position position="1"/>
    </location>
</feature>
<dbReference type="KEGG" id="smo:SELMODRAFT_69843"/>
<comment type="similarity">
    <text evidence="1">Belongs to the ARG7 family.</text>
</comment>
<dbReference type="PANTHER" id="PTHR31374:SF203">
    <property type="entry name" value="AUXIN-RESPONSIVE PROTEIN SAUR71-LIKE"/>
    <property type="match status" value="1"/>
</dbReference>
<dbReference type="Pfam" id="PF02519">
    <property type="entry name" value="Auxin_inducible"/>
    <property type="match status" value="1"/>
</dbReference>
<evidence type="ECO:0008006" key="5">
    <source>
        <dbReference type="Google" id="ProtNLM"/>
    </source>
</evidence>
<dbReference type="OMA" id="FQHITAC"/>
<organism evidence="4">
    <name type="scientific">Selaginella moellendorffii</name>
    <name type="common">Spikemoss</name>
    <dbReference type="NCBI Taxonomy" id="88036"/>
    <lineage>
        <taxon>Eukaryota</taxon>
        <taxon>Viridiplantae</taxon>
        <taxon>Streptophyta</taxon>
        <taxon>Embryophyta</taxon>
        <taxon>Tracheophyta</taxon>
        <taxon>Lycopodiopsida</taxon>
        <taxon>Selaginellales</taxon>
        <taxon>Selaginellaceae</taxon>
        <taxon>Selaginella</taxon>
    </lineage>
</organism>
<dbReference type="HOGENOM" id="CLU_098106_7_4_1"/>
<evidence type="ECO:0000313" key="2">
    <source>
        <dbReference type="EMBL" id="EFJ24406.1"/>
    </source>
</evidence>
<dbReference type="OrthoDB" id="1026046at2759"/>
<dbReference type="GO" id="GO:0009733">
    <property type="term" value="P:response to auxin"/>
    <property type="evidence" value="ECO:0007669"/>
    <property type="project" value="InterPro"/>
</dbReference>
<name>D8QWN4_SELML</name>
<reference evidence="3 4" key="1">
    <citation type="journal article" date="2011" name="Science">
        <title>The Selaginella genome identifies genetic changes associated with the evolution of vascular plants.</title>
        <authorList>
            <person name="Banks J.A."/>
            <person name="Nishiyama T."/>
            <person name="Hasebe M."/>
            <person name="Bowman J.L."/>
            <person name="Gribskov M."/>
            <person name="dePamphilis C."/>
            <person name="Albert V.A."/>
            <person name="Aono N."/>
            <person name="Aoyama T."/>
            <person name="Ambrose B.A."/>
            <person name="Ashton N.W."/>
            <person name="Axtell M.J."/>
            <person name="Barker E."/>
            <person name="Barker M.S."/>
            <person name="Bennetzen J.L."/>
            <person name="Bonawitz N.D."/>
            <person name="Chapple C."/>
            <person name="Cheng C."/>
            <person name="Correa L.G."/>
            <person name="Dacre M."/>
            <person name="DeBarry J."/>
            <person name="Dreyer I."/>
            <person name="Elias M."/>
            <person name="Engstrom E.M."/>
            <person name="Estelle M."/>
            <person name="Feng L."/>
            <person name="Finet C."/>
            <person name="Floyd S.K."/>
            <person name="Frommer W.B."/>
            <person name="Fujita T."/>
            <person name="Gramzow L."/>
            <person name="Gutensohn M."/>
            <person name="Harholt J."/>
            <person name="Hattori M."/>
            <person name="Heyl A."/>
            <person name="Hirai T."/>
            <person name="Hiwatashi Y."/>
            <person name="Ishikawa M."/>
            <person name="Iwata M."/>
            <person name="Karol K.G."/>
            <person name="Koehler B."/>
            <person name="Kolukisaoglu U."/>
            <person name="Kubo M."/>
            <person name="Kurata T."/>
            <person name="Lalonde S."/>
            <person name="Li K."/>
            <person name="Li Y."/>
            <person name="Litt A."/>
            <person name="Lyons E."/>
            <person name="Manning G."/>
            <person name="Maruyama T."/>
            <person name="Michael T.P."/>
            <person name="Mikami K."/>
            <person name="Miyazaki S."/>
            <person name="Morinaga S."/>
            <person name="Murata T."/>
            <person name="Mueller-Roeber B."/>
            <person name="Nelson D.R."/>
            <person name="Obara M."/>
            <person name="Oguri Y."/>
            <person name="Olmstead R.G."/>
            <person name="Onodera N."/>
            <person name="Petersen B.L."/>
            <person name="Pils B."/>
            <person name="Prigge M."/>
            <person name="Rensing S.A."/>
            <person name="Riano-Pachon D.M."/>
            <person name="Roberts A.W."/>
            <person name="Sato Y."/>
            <person name="Scheller H.V."/>
            <person name="Schulz B."/>
            <person name="Schulz C."/>
            <person name="Shakirov E.V."/>
            <person name="Shibagaki N."/>
            <person name="Shinohara N."/>
            <person name="Shippen D.E."/>
            <person name="Soerensen I."/>
            <person name="Sotooka R."/>
            <person name="Sugimoto N."/>
            <person name="Sugita M."/>
            <person name="Sumikawa N."/>
            <person name="Tanurdzic M."/>
            <person name="Theissen G."/>
            <person name="Ulvskov P."/>
            <person name="Wakazuki S."/>
            <person name="Weng J.K."/>
            <person name="Willats W.W."/>
            <person name="Wipf D."/>
            <person name="Wolf P.G."/>
            <person name="Yang L."/>
            <person name="Zimmer A.D."/>
            <person name="Zhu Q."/>
            <person name="Mitros T."/>
            <person name="Hellsten U."/>
            <person name="Loque D."/>
            <person name="Otillar R."/>
            <person name="Salamov A."/>
            <person name="Schmutz J."/>
            <person name="Shapiro H."/>
            <person name="Lindquist E."/>
            <person name="Lucas S."/>
            <person name="Rokhsar D."/>
            <person name="Grigoriev I.V."/>
        </authorList>
    </citation>
    <scope>NUCLEOTIDE SEQUENCE [LARGE SCALE GENOMIC DNA]</scope>
</reference>
<dbReference type="EMBL" id="GL377568">
    <property type="protein sequence ID" value="EFJ35668.1"/>
    <property type="molecule type" value="Genomic_DNA"/>
</dbReference>
<evidence type="ECO:0000256" key="1">
    <source>
        <dbReference type="ARBA" id="ARBA00006974"/>
    </source>
</evidence>
<dbReference type="InParanoid" id="D8QWN4"/>
<dbReference type="InterPro" id="IPR003676">
    <property type="entry name" value="SAUR_fam"/>
</dbReference>
<dbReference type="eggNOG" id="ENOG502T1Z7">
    <property type="taxonomic scope" value="Eukaryota"/>
</dbReference>
<dbReference type="Gramene" id="EFJ35668">
    <property type="protein sequence ID" value="EFJ35668"/>
    <property type="gene ID" value="SELMODRAFT_69843"/>
</dbReference>
<accession>D8QWN4</accession>
<dbReference type="Gramene" id="EFJ24406">
    <property type="protein sequence ID" value="EFJ24406"/>
    <property type="gene ID" value="SELMODRAFT_59861"/>
</dbReference>
<dbReference type="PANTHER" id="PTHR31374">
    <property type="entry name" value="AUXIN-INDUCED PROTEIN-LIKE-RELATED"/>
    <property type="match status" value="1"/>
</dbReference>
<evidence type="ECO:0000313" key="4">
    <source>
        <dbReference type="Proteomes" id="UP000001514"/>
    </source>
</evidence>
<dbReference type="AlphaFoldDB" id="D8QWN4"/>
<dbReference type="Proteomes" id="UP000001514">
    <property type="component" value="Unassembled WGS sequence"/>
</dbReference>
<dbReference type="FunCoup" id="D8QWN4">
    <property type="interactions" value="124"/>
</dbReference>
<sequence>LGQKFSELREGKGVPKGHICVYVGPRRERFVIPISYLNHSFFQIMLNQSKEVYGFCEKGELVIPCRVPLFESVL</sequence>